<dbReference type="InterPro" id="IPR022062">
    <property type="entry name" value="DUF3618"/>
</dbReference>
<dbReference type="Pfam" id="PF12277">
    <property type="entry name" value="DUF3618"/>
    <property type="match status" value="1"/>
</dbReference>
<proteinExistence type="predicted"/>
<accession>A0ABP6ZGJ8</accession>
<keyword evidence="1" id="KW-0472">Membrane</keyword>
<evidence type="ECO:0000256" key="1">
    <source>
        <dbReference type="SAM" id="Phobius"/>
    </source>
</evidence>
<evidence type="ECO:0000313" key="3">
    <source>
        <dbReference type="Proteomes" id="UP001501490"/>
    </source>
</evidence>
<sequence length="105" mass="11410">MSASNPSRPPRTKSQIEADLAATRSRLTDSVESLIDTTHPNRIKQRTVADAKQFARDQVEEARSLVFTARGDLRTGRVIRIAGAVAGAIAFVLVLRGIAQRGQRA</sequence>
<reference evidence="3" key="1">
    <citation type="journal article" date="2019" name="Int. J. Syst. Evol. Microbiol.">
        <title>The Global Catalogue of Microorganisms (GCM) 10K type strain sequencing project: providing services to taxonomists for standard genome sequencing and annotation.</title>
        <authorList>
            <consortium name="The Broad Institute Genomics Platform"/>
            <consortium name="The Broad Institute Genome Sequencing Center for Infectious Disease"/>
            <person name="Wu L."/>
            <person name="Ma J."/>
        </authorList>
    </citation>
    <scope>NUCLEOTIDE SEQUENCE [LARGE SCALE GENOMIC DNA]</scope>
    <source>
        <strain evidence="3">JCM 16929</strain>
    </source>
</reference>
<dbReference type="RefSeq" id="WP_344801707.1">
    <property type="nucleotide sequence ID" value="NZ_BAABAB010000005.1"/>
</dbReference>
<comment type="caution">
    <text evidence="2">The sequence shown here is derived from an EMBL/GenBank/DDBJ whole genome shotgun (WGS) entry which is preliminary data.</text>
</comment>
<keyword evidence="1" id="KW-1133">Transmembrane helix</keyword>
<organism evidence="2 3">
    <name type="scientific">Microlunatus ginsengisoli</name>
    <dbReference type="NCBI Taxonomy" id="363863"/>
    <lineage>
        <taxon>Bacteria</taxon>
        <taxon>Bacillati</taxon>
        <taxon>Actinomycetota</taxon>
        <taxon>Actinomycetes</taxon>
        <taxon>Propionibacteriales</taxon>
        <taxon>Propionibacteriaceae</taxon>
        <taxon>Microlunatus</taxon>
    </lineage>
</organism>
<keyword evidence="3" id="KW-1185">Reference proteome</keyword>
<feature type="transmembrane region" description="Helical" evidence="1">
    <location>
        <begin position="78"/>
        <end position="99"/>
    </location>
</feature>
<dbReference type="Proteomes" id="UP001501490">
    <property type="component" value="Unassembled WGS sequence"/>
</dbReference>
<gene>
    <name evidence="2" type="ORF">GCM10022236_07110</name>
</gene>
<name>A0ABP6ZGJ8_9ACTN</name>
<dbReference type="EMBL" id="BAABAB010000005">
    <property type="protein sequence ID" value="GAA3607902.1"/>
    <property type="molecule type" value="Genomic_DNA"/>
</dbReference>
<evidence type="ECO:0000313" key="2">
    <source>
        <dbReference type="EMBL" id="GAA3607902.1"/>
    </source>
</evidence>
<evidence type="ECO:0008006" key="4">
    <source>
        <dbReference type="Google" id="ProtNLM"/>
    </source>
</evidence>
<protein>
    <recommendedName>
        <fullName evidence="4">DUF3618 domain-containing protein</fullName>
    </recommendedName>
</protein>
<keyword evidence="1" id="KW-0812">Transmembrane</keyword>